<feature type="region of interest" description="Disordered" evidence="1">
    <location>
        <begin position="272"/>
        <end position="306"/>
    </location>
</feature>
<comment type="caution">
    <text evidence="5">The sequence shown here is derived from an EMBL/GenBank/DDBJ whole genome shotgun (WGS) entry which is preliminary data.</text>
</comment>
<dbReference type="AlphaFoldDB" id="A0A3N4ZSU7"/>
<proteinExistence type="predicted"/>
<dbReference type="SMART" id="SM00943">
    <property type="entry name" value="Prim-Pol"/>
    <property type="match status" value="1"/>
</dbReference>
<gene>
    <name evidence="5" type="ORF">EDD32_3121</name>
</gene>
<evidence type="ECO:0000313" key="5">
    <source>
        <dbReference type="EMBL" id="RPF28588.1"/>
    </source>
</evidence>
<accession>A0A3N4ZSU7</accession>
<dbReference type="SUPFAM" id="SSF56747">
    <property type="entry name" value="Prim-pol domain"/>
    <property type="match status" value="1"/>
</dbReference>
<dbReference type="Pfam" id="PF09250">
    <property type="entry name" value="Prim-Pol"/>
    <property type="match status" value="1"/>
</dbReference>
<keyword evidence="6" id="KW-1185">Reference proteome</keyword>
<name>A0A3N4ZSU7_9MICO</name>
<dbReference type="EMBL" id="RKRA01000001">
    <property type="protein sequence ID" value="RPF28588.1"/>
    <property type="molecule type" value="Genomic_DNA"/>
</dbReference>
<feature type="chain" id="PRO_5018308208" evidence="2">
    <location>
        <begin position="30"/>
        <end position="306"/>
    </location>
</feature>
<dbReference type="CDD" id="cd04859">
    <property type="entry name" value="Prim_Pol"/>
    <property type="match status" value="1"/>
</dbReference>
<dbReference type="Proteomes" id="UP000280726">
    <property type="component" value="Unassembled WGS sequence"/>
</dbReference>
<evidence type="ECO:0000259" key="3">
    <source>
        <dbReference type="SMART" id="SM00942"/>
    </source>
</evidence>
<evidence type="ECO:0000256" key="2">
    <source>
        <dbReference type="SAM" id="SignalP"/>
    </source>
</evidence>
<dbReference type="InterPro" id="IPR014820">
    <property type="entry name" value="PriCT_1"/>
</dbReference>
<dbReference type="SMART" id="SM00942">
    <property type="entry name" value="PriCT_1"/>
    <property type="match status" value="1"/>
</dbReference>
<feature type="domain" description="DNA primase/polymerase bifunctional N-terminal" evidence="4">
    <location>
        <begin position="30"/>
        <end position="196"/>
    </location>
</feature>
<organism evidence="5 6">
    <name type="scientific">Georgenia muralis</name>
    <dbReference type="NCBI Taxonomy" id="154117"/>
    <lineage>
        <taxon>Bacteria</taxon>
        <taxon>Bacillati</taxon>
        <taxon>Actinomycetota</taxon>
        <taxon>Actinomycetes</taxon>
        <taxon>Micrococcales</taxon>
        <taxon>Bogoriellaceae</taxon>
        <taxon>Georgenia</taxon>
    </lineage>
</organism>
<feature type="signal peptide" evidence="2">
    <location>
        <begin position="1"/>
        <end position="29"/>
    </location>
</feature>
<keyword evidence="2" id="KW-0732">Signal</keyword>
<protein>
    <submittedName>
        <fullName evidence="5">Primase-like protein</fullName>
    </submittedName>
</protein>
<evidence type="ECO:0000313" key="6">
    <source>
        <dbReference type="Proteomes" id="UP000280726"/>
    </source>
</evidence>
<dbReference type="InterPro" id="IPR015330">
    <property type="entry name" value="DNA_primase/pol_bifunc_N"/>
</dbReference>
<feature type="domain" description="Primase C-terminal 1" evidence="3">
    <location>
        <begin position="218"/>
        <end position="281"/>
    </location>
</feature>
<sequence>MDPASAPAAVGWSPATIVAASSAPSLAHAALTFAQAGVAVFPCQRNGKAPLTPRGFHDASRDARQVAAWWQRWPEANIGLPTGATSGVNVVDVDVHDGGSGFPGFERARQAGLVGAWAWLVRTPSGGVHAYYPHGTEQRSWALASVHVDFRGDGGYVIAPPSRVRTTSGAVREYRLIAVARRAPAPVDATALRDLLAPPPRQPAAAAPVVGAAPERLAAWVATRPEGGRNGGLFWAACRMAEEGFDHASVLGLLGEAARVAGLGEREAAATIRSAFRRTSPDDPGGQRRPNHSSAVSRSRSEAVAR</sequence>
<reference evidence="5 6" key="1">
    <citation type="submission" date="2018-11" db="EMBL/GenBank/DDBJ databases">
        <title>Sequencing the genomes of 1000 actinobacteria strains.</title>
        <authorList>
            <person name="Klenk H.-P."/>
        </authorList>
    </citation>
    <scope>NUCLEOTIDE SEQUENCE [LARGE SCALE GENOMIC DNA]</scope>
    <source>
        <strain evidence="5 6">DSM 14418</strain>
    </source>
</reference>
<evidence type="ECO:0000259" key="4">
    <source>
        <dbReference type="SMART" id="SM00943"/>
    </source>
</evidence>
<evidence type="ECO:0000256" key="1">
    <source>
        <dbReference type="SAM" id="MobiDB-lite"/>
    </source>
</evidence>